<comment type="similarity">
    <text evidence="1">Belongs to the PREY family.</text>
</comment>
<reference evidence="3" key="2">
    <citation type="journal article" date="2024" name="Plant">
        <title>Genomic evolution and insights into agronomic trait innovations of Sesamum species.</title>
        <authorList>
            <person name="Miao H."/>
            <person name="Wang L."/>
            <person name="Qu L."/>
            <person name="Liu H."/>
            <person name="Sun Y."/>
            <person name="Le M."/>
            <person name="Wang Q."/>
            <person name="Wei S."/>
            <person name="Zheng Y."/>
            <person name="Lin W."/>
            <person name="Duan Y."/>
            <person name="Cao H."/>
            <person name="Xiong S."/>
            <person name="Wang X."/>
            <person name="Wei L."/>
            <person name="Li C."/>
            <person name="Ma Q."/>
            <person name="Ju M."/>
            <person name="Zhao R."/>
            <person name="Li G."/>
            <person name="Mu C."/>
            <person name="Tian Q."/>
            <person name="Mei H."/>
            <person name="Zhang T."/>
            <person name="Gao T."/>
            <person name="Zhang H."/>
        </authorList>
    </citation>
    <scope>NUCLEOTIDE SEQUENCE</scope>
    <source>
        <strain evidence="3">KEN8</strain>
    </source>
</reference>
<dbReference type="AlphaFoldDB" id="A0AAW2M1I7"/>
<accession>A0AAW2M1I7</accession>
<proteinExistence type="inferred from homology"/>
<evidence type="ECO:0000256" key="1">
    <source>
        <dbReference type="ARBA" id="ARBA00038479"/>
    </source>
</evidence>
<dbReference type="Pfam" id="PF03966">
    <property type="entry name" value="Trm112p"/>
    <property type="match status" value="1"/>
</dbReference>
<name>A0AAW2M1I7_9LAMI</name>
<dbReference type="Gene3D" id="2.20.25.10">
    <property type="match status" value="1"/>
</dbReference>
<dbReference type="EMBL" id="JACGWM010000015">
    <property type="protein sequence ID" value="KAL0324639.1"/>
    <property type="molecule type" value="Genomic_DNA"/>
</dbReference>
<gene>
    <name evidence="3" type="ORF">Scaly_2431000</name>
</gene>
<dbReference type="InterPro" id="IPR005651">
    <property type="entry name" value="Trm112-like"/>
</dbReference>
<sequence>MWHRCWKAIVPNGMASDTSKPLSDMAIESFCGSSTSLESFLSKDTISYSFPWIAKSVSHLHLKFRAYLLLEFVESPSVCPSKIMLIISILGVLNSGDDKFLLPQSGVLERFPSHCSGLKVFKNPSSYPNSGRILLMDQVWVADFGLLPEFGPLLGLGYQQPLLLSLTTLEAQTQTQEQKMVRGSGSLLRSAGVGISTTLAEILVCPLSKQPLRHCPKTNSLISDSIGVSYPIVDGIPLLVPADAKIIDASDIKDSEERDSTV</sequence>
<reference evidence="3" key="1">
    <citation type="submission" date="2020-06" db="EMBL/GenBank/DDBJ databases">
        <authorList>
            <person name="Li T."/>
            <person name="Hu X."/>
            <person name="Zhang T."/>
            <person name="Song X."/>
            <person name="Zhang H."/>
            <person name="Dai N."/>
            <person name="Sheng W."/>
            <person name="Hou X."/>
            <person name="Wei L."/>
        </authorList>
    </citation>
    <scope>NUCLEOTIDE SEQUENCE</scope>
    <source>
        <strain evidence="3">KEN8</strain>
        <tissue evidence="3">Leaf</tissue>
    </source>
</reference>
<evidence type="ECO:0000313" key="3">
    <source>
        <dbReference type="EMBL" id="KAL0324639.1"/>
    </source>
</evidence>
<dbReference type="PANTHER" id="PTHR33505:SF4">
    <property type="entry name" value="PROTEIN PREY, MITOCHONDRIAL"/>
    <property type="match status" value="1"/>
</dbReference>
<comment type="caution">
    <text evidence="3">The sequence shown here is derived from an EMBL/GenBank/DDBJ whole genome shotgun (WGS) entry which is preliminary data.</text>
</comment>
<dbReference type="PANTHER" id="PTHR33505">
    <property type="entry name" value="ZGC:162634"/>
    <property type="match status" value="1"/>
</dbReference>
<organism evidence="3">
    <name type="scientific">Sesamum calycinum</name>
    <dbReference type="NCBI Taxonomy" id="2727403"/>
    <lineage>
        <taxon>Eukaryota</taxon>
        <taxon>Viridiplantae</taxon>
        <taxon>Streptophyta</taxon>
        <taxon>Embryophyta</taxon>
        <taxon>Tracheophyta</taxon>
        <taxon>Spermatophyta</taxon>
        <taxon>Magnoliopsida</taxon>
        <taxon>eudicotyledons</taxon>
        <taxon>Gunneridae</taxon>
        <taxon>Pentapetalae</taxon>
        <taxon>asterids</taxon>
        <taxon>lamiids</taxon>
        <taxon>Lamiales</taxon>
        <taxon>Pedaliaceae</taxon>
        <taxon>Sesamum</taxon>
    </lineage>
</organism>
<dbReference type="SUPFAM" id="SSF158997">
    <property type="entry name" value="Trm112p-like"/>
    <property type="match status" value="1"/>
</dbReference>
<evidence type="ECO:0000256" key="2">
    <source>
        <dbReference type="ARBA" id="ARBA00040939"/>
    </source>
</evidence>
<protein>
    <recommendedName>
        <fullName evidence="2">Protein preY, mitochondrial</fullName>
    </recommendedName>
</protein>